<evidence type="ECO:0000256" key="1">
    <source>
        <dbReference type="SAM" id="MobiDB-lite"/>
    </source>
</evidence>
<accession>A0A016RSM7</accession>
<evidence type="ECO:0008006" key="4">
    <source>
        <dbReference type="Google" id="ProtNLM"/>
    </source>
</evidence>
<reference evidence="3" key="1">
    <citation type="journal article" date="2015" name="Nat. Genet.">
        <title>The genome and transcriptome of the zoonotic hookworm Ancylostoma ceylanicum identify infection-specific gene families.</title>
        <authorList>
            <person name="Schwarz E.M."/>
            <person name="Hu Y."/>
            <person name="Antoshechkin I."/>
            <person name="Miller M.M."/>
            <person name="Sternberg P.W."/>
            <person name="Aroian R.V."/>
        </authorList>
    </citation>
    <scope>NUCLEOTIDE SEQUENCE</scope>
    <source>
        <strain evidence="3">HY135</strain>
    </source>
</reference>
<comment type="caution">
    <text evidence="2">The sequence shown here is derived from an EMBL/GenBank/DDBJ whole genome shotgun (WGS) entry which is preliminary data.</text>
</comment>
<sequence length="129" mass="14746">MVDGQEMRLKQRAVVEFLSHEGIPANEIHIRLQIVYKEEALSYSQVKFWTADSRRGRKSNNDEERCGRAANATSEQNVAAVENMVLQNRRISIAEIMKDLGLSYGTVENIPTERLRVSKVTARWTPKTL</sequence>
<dbReference type="PANTHER" id="PTHR46060:SF1">
    <property type="entry name" value="MARINER MOS1 TRANSPOSASE-LIKE PROTEIN"/>
    <property type="match status" value="1"/>
</dbReference>
<proteinExistence type="predicted"/>
<evidence type="ECO:0000313" key="2">
    <source>
        <dbReference type="EMBL" id="EYB81087.1"/>
    </source>
</evidence>
<gene>
    <name evidence="2" type="primary">Acey_s0393.g611</name>
    <name evidence="2" type="ORF">Y032_0393g611</name>
</gene>
<dbReference type="InterPro" id="IPR052709">
    <property type="entry name" value="Transposase-MT_Hybrid"/>
</dbReference>
<feature type="region of interest" description="Disordered" evidence="1">
    <location>
        <begin position="53"/>
        <end position="73"/>
    </location>
</feature>
<dbReference type="AlphaFoldDB" id="A0A016RSM7"/>
<protein>
    <recommendedName>
        <fullName evidence="4">Mos1 transposase HTH domain-containing protein</fullName>
    </recommendedName>
</protein>
<keyword evidence="3" id="KW-1185">Reference proteome</keyword>
<dbReference type="PANTHER" id="PTHR46060">
    <property type="entry name" value="MARINER MOS1 TRANSPOSASE-LIKE PROTEIN"/>
    <property type="match status" value="1"/>
</dbReference>
<dbReference type="EMBL" id="JARK01001729">
    <property type="protein sequence ID" value="EYB81087.1"/>
    <property type="molecule type" value="Genomic_DNA"/>
</dbReference>
<dbReference type="Proteomes" id="UP000024635">
    <property type="component" value="Unassembled WGS sequence"/>
</dbReference>
<name>A0A016RSM7_9BILA</name>
<evidence type="ECO:0000313" key="3">
    <source>
        <dbReference type="Proteomes" id="UP000024635"/>
    </source>
</evidence>
<dbReference type="OrthoDB" id="8189655at2759"/>
<organism evidence="2 3">
    <name type="scientific">Ancylostoma ceylanicum</name>
    <dbReference type="NCBI Taxonomy" id="53326"/>
    <lineage>
        <taxon>Eukaryota</taxon>
        <taxon>Metazoa</taxon>
        <taxon>Ecdysozoa</taxon>
        <taxon>Nematoda</taxon>
        <taxon>Chromadorea</taxon>
        <taxon>Rhabditida</taxon>
        <taxon>Rhabditina</taxon>
        <taxon>Rhabditomorpha</taxon>
        <taxon>Strongyloidea</taxon>
        <taxon>Ancylostomatidae</taxon>
        <taxon>Ancylostomatinae</taxon>
        <taxon>Ancylostoma</taxon>
    </lineage>
</organism>